<proteinExistence type="predicted"/>
<evidence type="ECO:0000313" key="2">
    <source>
        <dbReference type="EMBL" id="KAF1974184.1"/>
    </source>
</evidence>
<keyword evidence="1" id="KW-0812">Transmembrane</keyword>
<organism evidence="2 3">
    <name type="scientific">Bimuria novae-zelandiae CBS 107.79</name>
    <dbReference type="NCBI Taxonomy" id="1447943"/>
    <lineage>
        <taxon>Eukaryota</taxon>
        <taxon>Fungi</taxon>
        <taxon>Dikarya</taxon>
        <taxon>Ascomycota</taxon>
        <taxon>Pezizomycotina</taxon>
        <taxon>Dothideomycetes</taxon>
        <taxon>Pleosporomycetidae</taxon>
        <taxon>Pleosporales</taxon>
        <taxon>Massarineae</taxon>
        <taxon>Didymosphaeriaceae</taxon>
        <taxon>Bimuria</taxon>
    </lineage>
</organism>
<dbReference type="EMBL" id="ML976676">
    <property type="protein sequence ID" value="KAF1974184.1"/>
    <property type="molecule type" value="Genomic_DNA"/>
</dbReference>
<dbReference type="Proteomes" id="UP000800036">
    <property type="component" value="Unassembled WGS sequence"/>
</dbReference>
<sequence length="62" mass="7021">MCASSTRSFRSAPAKVWVQPVRHIQFVFRAMSVLPITVVVALCRVIKCSRSLRCRRSRGVES</sequence>
<name>A0A6A5VAJ5_9PLEO</name>
<dbReference type="AlphaFoldDB" id="A0A6A5VAJ5"/>
<evidence type="ECO:0000256" key="1">
    <source>
        <dbReference type="SAM" id="Phobius"/>
    </source>
</evidence>
<evidence type="ECO:0000313" key="3">
    <source>
        <dbReference type="Proteomes" id="UP000800036"/>
    </source>
</evidence>
<accession>A0A6A5VAJ5</accession>
<keyword evidence="1" id="KW-0472">Membrane</keyword>
<feature type="transmembrane region" description="Helical" evidence="1">
    <location>
        <begin position="26"/>
        <end position="46"/>
    </location>
</feature>
<reference evidence="2" key="1">
    <citation type="journal article" date="2020" name="Stud. Mycol.">
        <title>101 Dothideomycetes genomes: a test case for predicting lifestyles and emergence of pathogens.</title>
        <authorList>
            <person name="Haridas S."/>
            <person name="Albert R."/>
            <person name="Binder M."/>
            <person name="Bloem J."/>
            <person name="Labutti K."/>
            <person name="Salamov A."/>
            <person name="Andreopoulos B."/>
            <person name="Baker S."/>
            <person name="Barry K."/>
            <person name="Bills G."/>
            <person name="Bluhm B."/>
            <person name="Cannon C."/>
            <person name="Castanera R."/>
            <person name="Culley D."/>
            <person name="Daum C."/>
            <person name="Ezra D."/>
            <person name="Gonzalez J."/>
            <person name="Henrissat B."/>
            <person name="Kuo A."/>
            <person name="Liang C."/>
            <person name="Lipzen A."/>
            <person name="Lutzoni F."/>
            <person name="Magnuson J."/>
            <person name="Mondo S."/>
            <person name="Nolan M."/>
            <person name="Ohm R."/>
            <person name="Pangilinan J."/>
            <person name="Park H.-J."/>
            <person name="Ramirez L."/>
            <person name="Alfaro M."/>
            <person name="Sun H."/>
            <person name="Tritt A."/>
            <person name="Yoshinaga Y."/>
            <person name="Zwiers L.-H."/>
            <person name="Turgeon B."/>
            <person name="Goodwin S."/>
            <person name="Spatafora J."/>
            <person name="Crous P."/>
            <person name="Grigoriev I."/>
        </authorList>
    </citation>
    <scope>NUCLEOTIDE SEQUENCE</scope>
    <source>
        <strain evidence="2">CBS 107.79</strain>
    </source>
</reference>
<keyword evidence="1" id="KW-1133">Transmembrane helix</keyword>
<keyword evidence="3" id="KW-1185">Reference proteome</keyword>
<gene>
    <name evidence="2" type="ORF">BU23DRAFT_638293</name>
</gene>
<protein>
    <submittedName>
        <fullName evidence="2">Uncharacterized protein</fullName>
    </submittedName>
</protein>